<dbReference type="RefSeq" id="WP_202835609.1">
    <property type="nucleotide sequence ID" value="NZ_JAETWB010000064.1"/>
</dbReference>
<comment type="caution">
    <text evidence="1">The sequence shown here is derived from an EMBL/GenBank/DDBJ whole genome shotgun (WGS) entry which is preliminary data.</text>
</comment>
<gene>
    <name evidence="1" type="ORF">JMJ56_30855</name>
</gene>
<organism evidence="1 2">
    <name type="scientific">Belnapia arida</name>
    <dbReference type="NCBI Taxonomy" id="2804533"/>
    <lineage>
        <taxon>Bacteria</taxon>
        <taxon>Pseudomonadati</taxon>
        <taxon>Pseudomonadota</taxon>
        <taxon>Alphaproteobacteria</taxon>
        <taxon>Acetobacterales</taxon>
        <taxon>Roseomonadaceae</taxon>
        <taxon>Belnapia</taxon>
    </lineage>
</organism>
<accession>A0ABS1UCI9</accession>
<dbReference type="Proteomes" id="UP000660885">
    <property type="component" value="Unassembled WGS sequence"/>
</dbReference>
<evidence type="ECO:0000313" key="2">
    <source>
        <dbReference type="Proteomes" id="UP000660885"/>
    </source>
</evidence>
<dbReference type="EMBL" id="JAETWB010000064">
    <property type="protein sequence ID" value="MBL6082373.1"/>
    <property type="molecule type" value="Genomic_DNA"/>
</dbReference>
<proteinExistence type="predicted"/>
<dbReference type="SUPFAM" id="SSF109709">
    <property type="entry name" value="KorB DNA-binding domain-like"/>
    <property type="match status" value="1"/>
</dbReference>
<sequence length="131" mass="14486">MSATASITVRVPLAIRRRPGRKTVVTPAQDDVPAVTTRADPALVKALARAFRYQRLLDEERYASISEMAAAERIERGYLGTLVRLTLLAPEIVEAILDGKASSLFELPQLLGPLPLSWVEQRSVITRYRSA</sequence>
<protein>
    <submittedName>
        <fullName evidence="1">Uncharacterized protein</fullName>
    </submittedName>
</protein>
<evidence type="ECO:0000313" key="1">
    <source>
        <dbReference type="EMBL" id="MBL6082373.1"/>
    </source>
</evidence>
<keyword evidence="2" id="KW-1185">Reference proteome</keyword>
<name>A0ABS1UCI9_9PROT</name>
<reference evidence="1 2" key="1">
    <citation type="submission" date="2021-01" db="EMBL/GenBank/DDBJ databases">
        <title>Belnapia mucosa sp. nov. and Belnapia arida sp. nov., isolated from the Tabernas Desert (Almeria, Spain).</title>
        <authorList>
            <person name="Molina-Menor E."/>
            <person name="Vidal-Verdu A."/>
            <person name="Calonge A."/>
            <person name="Satari L."/>
            <person name="Pereto J."/>
            <person name="Porcar M."/>
        </authorList>
    </citation>
    <scope>NUCLEOTIDE SEQUENCE [LARGE SCALE GENOMIC DNA]</scope>
    <source>
        <strain evidence="1 2">T18</strain>
    </source>
</reference>
<dbReference type="Gene3D" id="1.10.10.2830">
    <property type="match status" value="1"/>
</dbReference>